<keyword evidence="5" id="KW-1185">Reference proteome</keyword>
<dbReference type="Proteomes" id="UP001321473">
    <property type="component" value="Unassembled WGS sequence"/>
</dbReference>
<keyword evidence="1" id="KW-0175">Coiled coil</keyword>
<feature type="coiled-coil region" evidence="1">
    <location>
        <begin position="18"/>
        <end position="52"/>
    </location>
</feature>
<dbReference type="PANTHER" id="PTHR21812:SF1">
    <property type="entry name" value="INO80 COMPLEX SUBUNIT E"/>
    <property type="match status" value="1"/>
</dbReference>
<comment type="caution">
    <text evidence="4">The sequence shown here is derived from an EMBL/GenBank/DDBJ whole genome shotgun (WGS) entry which is preliminary data.</text>
</comment>
<feature type="domain" description="INO80 complex subunit E N-terminal" evidence="3">
    <location>
        <begin position="14"/>
        <end position="60"/>
    </location>
</feature>
<feature type="compositionally biased region" description="Pro residues" evidence="2">
    <location>
        <begin position="187"/>
        <end position="200"/>
    </location>
</feature>
<dbReference type="InterPro" id="IPR026678">
    <property type="entry name" value="INO80E"/>
</dbReference>
<evidence type="ECO:0000313" key="5">
    <source>
        <dbReference type="Proteomes" id="UP001321473"/>
    </source>
</evidence>
<organism evidence="4 5">
    <name type="scientific">Amblyomma americanum</name>
    <name type="common">Lone star tick</name>
    <dbReference type="NCBI Taxonomy" id="6943"/>
    <lineage>
        <taxon>Eukaryota</taxon>
        <taxon>Metazoa</taxon>
        <taxon>Ecdysozoa</taxon>
        <taxon>Arthropoda</taxon>
        <taxon>Chelicerata</taxon>
        <taxon>Arachnida</taxon>
        <taxon>Acari</taxon>
        <taxon>Parasitiformes</taxon>
        <taxon>Ixodida</taxon>
        <taxon>Ixodoidea</taxon>
        <taxon>Ixodidae</taxon>
        <taxon>Amblyomminae</taxon>
        <taxon>Amblyomma</taxon>
    </lineage>
</organism>
<dbReference type="EMBL" id="JARKHS020018241">
    <property type="protein sequence ID" value="KAK8772489.1"/>
    <property type="molecule type" value="Genomic_DNA"/>
</dbReference>
<evidence type="ECO:0000259" key="3">
    <source>
        <dbReference type="Pfam" id="PF24237"/>
    </source>
</evidence>
<dbReference type="InterPro" id="IPR056515">
    <property type="entry name" value="INO80E_N"/>
</dbReference>
<feature type="region of interest" description="Disordered" evidence="2">
    <location>
        <begin position="69"/>
        <end position="102"/>
    </location>
</feature>
<gene>
    <name evidence="4" type="ORF">V5799_024267</name>
</gene>
<name>A0AAQ4ECI8_AMBAM</name>
<accession>A0AAQ4ECI8</accession>
<protein>
    <recommendedName>
        <fullName evidence="3">INO80 complex subunit E N-terminal domain-containing protein</fullName>
    </recommendedName>
</protein>
<evidence type="ECO:0000256" key="1">
    <source>
        <dbReference type="SAM" id="Coils"/>
    </source>
</evidence>
<dbReference type="Pfam" id="PF24237">
    <property type="entry name" value="INO80E"/>
    <property type="match status" value="1"/>
</dbReference>
<dbReference type="PANTHER" id="PTHR21812">
    <property type="entry name" value="INO80 COMPLEX SUBUNIT E"/>
    <property type="match status" value="1"/>
</dbReference>
<dbReference type="GO" id="GO:0006338">
    <property type="term" value="P:chromatin remodeling"/>
    <property type="evidence" value="ECO:0007669"/>
    <property type="project" value="InterPro"/>
</dbReference>
<dbReference type="AlphaFoldDB" id="A0AAQ4ECI8"/>
<sequence>MPISDEASVPVVSYRQKYRNLKRKLKFLLYENECFQEELRKAQRKLLKVTRDKSFLLDQILQYESIDSSSSDSDATVSSDSDSELRVEPPPPPFPAVKKKKPTVTPVESANVHHLPVASISIAAVPSAAPSCSIPIKTEIAPLPGSTVSTALGVLPTLAAKSTVLMPSSASLNPTVEKKKKVARTSKPPPATVSAPPHPVSKPLLVTGVNKRMVEVVDALSVSRLDGHMTSEEVERHLEARQALRDLLPEKAPLTVPAELFSNEPPADLLDRGGRRAHHGNAGLILSITPPYIATCLLCQTASPTQHPVMLSITGFPVDQHPQEI</sequence>
<feature type="region of interest" description="Disordered" evidence="2">
    <location>
        <begin position="172"/>
        <end position="200"/>
    </location>
</feature>
<evidence type="ECO:0000256" key="2">
    <source>
        <dbReference type="SAM" id="MobiDB-lite"/>
    </source>
</evidence>
<proteinExistence type="predicted"/>
<feature type="compositionally biased region" description="Low complexity" evidence="2">
    <location>
        <begin position="69"/>
        <end position="80"/>
    </location>
</feature>
<evidence type="ECO:0000313" key="4">
    <source>
        <dbReference type="EMBL" id="KAK8772489.1"/>
    </source>
</evidence>
<reference evidence="4 5" key="1">
    <citation type="journal article" date="2023" name="Arcadia Sci">
        <title>De novo assembly of a long-read Amblyomma americanum tick genome.</title>
        <authorList>
            <person name="Chou S."/>
            <person name="Poskanzer K.E."/>
            <person name="Rollins M."/>
            <person name="Thuy-Boun P.S."/>
        </authorList>
    </citation>
    <scope>NUCLEOTIDE SEQUENCE [LARGE SCALE GENOMIC DNA]</scope>
    <source>
        <strain evidence="4">F_SG_1</strain>
        <tissue evidence="4">Salivary glands</tissue>
    </source>
</reference>
<dbReference type="GO" id="GO:0031011">
    <property type="term" value="C:Ino80 complex"/>
    <property type="evidence" value="ECO:0007669"/>
    <property type="project" value="InterPro"/>
</dbReference>